<evidence type="ECO:0000313" key="4">
    <source>
        <dbReference type="Proteomes" id="UP000617951"/>
    </source>
</evidence>
<evidence type="ECO:0000256" key="1">
    <source>
        <dbReference type="ARBA" id="ARBA00009350"/>
    </source>
</evidence>
<comment type="similarity">
    <text evidence="1">Belongs to the UPF0251 family.</text>
</comment>
<dbReference type="SUPFAM" id="SSF88659">
    <property type="entry name" value="Sigma3 and sigma4 domains of RNA polymerase sigma factors"/>
    <property type="match status" value="1"/>
</dbReference>
<dbReference type="InterPro" id="IPR033913">
    <property type="entry name" value="MTH1175_dom"/>
</dbReference>
<dbReference type="CDD" id="cd00851">
    <property type="entry name" value="MTH1175"/>
    <property type="match status" value="1"/>
</dbReference>
<dbReference type="RefSeq" id="WP_249280249.1">
    <property type="nucleotide sequence ID" value="NZ_JACRSS010000002.1"/>
</dbReference>
<protein>
    <submittedName>
        <fullName evidence="3">DUF134 domain-containing protein</fullName>
    </submittedName>
</protein>
<dbReference type="Pfam" id="PF02001">
    <property type="entry name" value="DUF134"/>
    <property type="match status" value="1"/>
</dbReference>
<gene>
    <name evidence="3" type="ORF">H8693_06060</name>
</gene>
<dbReference type="Gene3D" id="1.10.10.10">
    <property type="entry name" value="Winged helix-like DNA-binding domain superfamily/Winged helix DNA-binding domain"/>
    <property type="match status" value="1"/>
</dbReference>
<dbReference type="PANTHER" id="PTHR37478:SF2">
    <property type="entry name" value="UPF0251 PROTEIN TK0562"/>
    <property type="match status" value="1"/>
</dbReference>
<dbReference type="InterPro" id="IPR036105">
    <property type="entry name" value="DiNase_FeMo-co_biosyn_sf"/>
</dbReference>
<proteinExistence type="inferred from homology"/>
<feature type="domain" description="Dinitrogenase iron-molybdenum cofactor biosynthesis" evidence="2">
    <location>
        <begin position="135"/>
        <end position="222"/>
    </location>
</feature>
<evidence type="ECO:0000313" key="3">
    <source>
        <dbReference type="EMBL" id="MBC8538493.1"/>
    </source>
</evidence>
<comment type="caution">
    <text evidence="3">The sequence shown here is derived from an EMBL/GenBank/DDBJ whole genome shotgun (WGS) entry which is preliminary data.</text>
</comment>
<dbReference type="Gene3D" id="3.30.420.130">
    <property type="entry name" value="Dinitrogenase iron-molybdenum cofactor biosynthesis domain"/>
    <property type="match status" value="1"/>
</dbReference>
<dbReference type="SUPFAM" id="SSF53146">
    <property type="entry name" value="Nitrogenase accessory factor-like"/>
    <property type="match status" value="1"/>
</dbReference>
<dbReference type="InterPro" id="IPR003731">
    <property type="entry name" value="Di-Nase_FeMo-co_biosynth"/>
</dbReference>
<dbReference type="AlphaFoldDB" id="A0A926DGU2"/>
<organism evidence="3 4">
    <name type="scientific">Guopingia tenuis</name>
    <dbReference type="NCBI Taxonomy" id="2763656"/>
    <lineage>
        <taxon>Bacteria</taxon>
        <taxon>Bacillati</taxon>
        <taxon>Bacillota</taxon>
        <taxon>Clostridia</taxon>
        <taxon>Christensenellales</taxon>
        <taxon>Christensenellaceae</taxon>
        <taxon>Guopingia</taxon>
    </lineage>
</organism>
<name>A0A926DGU2_9FIRM</name>
<keyword evidence="4" id="KW-1185">Reference proteome</keyword>
<dbReference type="EMBL" id="JACRSS010000002">
    <property type="protein sequence ID" value="MBC8538493.1"/>
    <property type="molecule type" value="Genomic_DNA"/>
</dbReference>
<dbReference type="PANTHER" id="PTHR37478">
    <property type="match status" value="1"/>
</dbReference>
<dbReference type="InterPro" id="IPR036388">
    <property type="entry name" value="WH-like_DNA-bd_sf"/>
</dbReference>
<dbReference type="Proteomes" id="UP000617951">
    <property type="component" value="Unassembled WGS sequence"/>
</dbReference>
<evidence type="ECO:0000259" key="2">
    <source>
        <dbReference type="Pfam" id="PF02579"/>
    </source>
</evidence>
<accession>A0A926DGU2</accession>
<dbReference type="Pfam" id="PF02579">
    <property type="entry name" value="Nitro_FeMo-Co"/>
    <property type="match status" value="1"/>
</dbReference>
<dbReference type="InterPro" id="IPR002852">
    <property type="entry name" value="UPF0251"/>
</dbReference>
<dbReference type="InterPro" id="IPR013324">
    <property type="entry name" value="RNA_pol_sigma_r3/r4-like"/>
</dbReference>
<sequence>MPRNPKCRRICMEPACREFFAEGSQRRIPISMEEVESLRLCDMEGFSQDEAAAQMNVSRGTLQRILYSARQKTASALVRGHGLSVGGGHYEVTPGECGWKRCHSCREHQIKYHDSLAEPPEKGRLFMKIAVTTENGTVFQHFGKTKAFTLYTAQDGAITEKALLDAGEAGHSALATLLAENSVDVLICGGIGAGAKEALKSCGIQLVAGASGDVDAAAKAFLEGSLVHDDTFQCHHHDHGEGHTCGGHGHEHGQDHHCGGHCHG</sequence>
<reference evidence="3" key="1">
    <citation type="submission" date="2020-08" db="EMBL/GenBank/DDBJ databases">
        <title>Genome public.</title>
        <authorList>
            <person name="Liu C."/>
            <person name="Sun Q."/>
        </authorList>
    </citation>
    <scope>NUCLEOTIDE SEQUENCE</scope>
    <source>
        <strain evidence="3">NSJ-63</strain>
    </source>
</reference>